<evidence type="ECO:0000313" key="2">
    <source>
        <dbReference type="EMBL" id="APZ82447.1"/>
    </source>
</evidence>
<gene>
    <name evidence="1" type="ORF">Goe2_c00900</name>
    <name evidence="2" type="ORF">Goe2_c21100</name>
</gene>
<dbReference type="EMBL" id="KY368639">
    <property type="protein sequence ID" value="APZ82249.1"/>
    <property type="molecule type" value="Genomic_DNA"/>
</dbReference>
<reference evidence="1 3" key="1">
    <citation type="journal article" date="2017" name="Viruses">
        <title>Characterization of Bacillus subtilis Viruses vB_BsuM-Goe2 and vB_BsuM-Goe3.</title>
        <authorList>
            <person name="Willms I.M."/>
            <person name="Hoppert M."/>
            <person name="Hertel R."/>
        </authorList>
    </citation>
    <scope>NUCLEOTIDE SEQUENCE [LARGE SCALE GENOMIC DNA]</scope>
</reference>
<sequence>MWNKKAIREFAKNGGYLPNEVFQSSGDVNGSTARKFLESVGFNVVCNGDNGHSGWAMTDCGVYLTTKGNILLQRGHG</sequence>
<accession>A0A217EQF0</accession>
<name>A0A217EQF0_9CAUD</name>
<evidence type="ECO:0000313" key="3">
    <source>
        <dbReference type="Proteomes" id="UP000224660"/>
    </source>
</evidence>
<evidence type="ECO:0000313" key="1">
    <source>
        <dbReference type="EMBL" id="APZ82249.1"/>
    </source>
</evidence>
<protein>
    <submittedName>
        <fullName evidence="1">Uncharacterized protein</fullName>
    </submittedName>
</protein>
<dbReference type="EMBL" id="KY368639">
    <property type="protein sequence ID" value="APZ82447.1"/>
    <property type="molecule type" value="Genomic_DNA"/>
</dbReference>
<proteinExistence type="predicted"/>
<organism evidence="1 3">
    <name type="scientific">Bacillus phage vB_BsuM-Goe2</name>
    <dbReference type="NCBI Taxonomy" id="1933062"/>
    <lineage>
        <taxon>Viruses</taxon>
        <taxon>Duplodnaviria</taxon>
        <taxon>Heunggongvirae</taxon>
        <taxon>Uroviricota</taxon>
        <taxon>Caudoviricetes</taxon>
        <taxon>Herelleviridae</taxon>
        <taxon>Spounavirinae</taxon>
        <taxon>Okubovirus</taxon>
        <taxon>Okubovirus camphawk</taxon>
    </lineage>
</organism>
<dbReference type="Proteomes" id="UP000224660">
    <property type="component" value="Segment"/>
</dbReference>